<feature type="region of interest" description="Disordered" evidence="1">
    <location>
        <begin position="1086"/>
        <end position="1135"/>
    </location>
</feature>
<dbReference type="InParanoid" id="A0A7M7LKJ9"/>
<dbReference type="PANTHER" id="PTHR47595:SF1">
    <property type="entry name" value="MYB_SANT-LIKE DNA-BINDING DOMAIN-CONTAINING PROTEIN"/>
    <property type="match status" value="1"/>
</dbReference>
<reference evidence="3" key="1">
    <citation type="submission" date="2021-01" db="UniProtKB">
        <authorList>
            <consortium name="EnsemblMetazoa"/>
        </authorList>
    </citation>
    <scope>IDENTIFICATION</scope>
</reference>
<dbReference type="KEGG" id="nvi:100680442"/>
<protein>
    <recommendedName>
        <fullName evidence="2">Myb/SANT-like DNA-binding domain-containing protein</fullName>
    </recommendedName>
</protein>
<sequence>MPFNVGIRHFAQENKGSCKAASCSADLRTPKNTRRNFGRMSESGDKYKWTPESTTLLVSVWTDKQVQKQLEHTAKPQLIWESVARYMNKKGYNVTGKQCRSRMKQVLVCYREAKRAGTRGGVEQYYDSIDRVLKVKKLEQYNNNGIDTVDSTTNIKSPPKDVKTNKNLQMRCKYQQPAESIYRTEALSPVWSGGRDEDYPDSPESNETVLAQPFRVLSPVRDAATNTTQHQLGQINKKVMHQNGICEEIPIKENYRPHINSNNYFSEIPFQNTVQNVQNQIIQENMQQNQALLQQNLLQNQLMEHNRLQMNPILRQNIQNVNQGLYSDQGIAYNQGQLGFGQNVIAENVLRMQNKCQLNSVNNRAMPQEPRKNSFRQNLAATHRQFQEFPPNYNFNLNQLGFLSPSISPDIPPNLNEAFCQAKNEKSHGLNETFSRPSPNQLNVGADVTGITNNATFNDDTISIEFLQDSPSPDNEPTKLKDFAVNTDEIPNAPFRKKKAEKLERLMMSAINSQNEVVNKILAAQNDMVTRVLDLDRDRQNRLENRLDHLLDVVQTAVLNKSSESKNSDAQSVQTEPVITNLVPPPKPGVIPPKLDLVPPKPCRVPCTVSNANSQPINQNPVMTRPGVVSPIMSPSGKVGAIWQKLGPVSTSPFVRAQQQLGFRPVHAMSNNYTRTQSLTERRIAKEFESGMDTKTLIFETANFLGAERQLQEDVENARIKSAMEQDLQARRGLYTQREPSAAQILSAAFLDTEIHFTEVVENAWLNWLRKRQMENRREMLNIPINQYNQYKYNDYDTNDGVKRSDEILLAGQGESYDRMREINARERLIGNPCDSSTPAKEQRRRSDELTRDTDEPRQTIQQLAQLVMNSGRWKKSIENQRKELNYYTAMGAVKPTCSSGDQVILRNAAKEATTTDNRPQYGNRQTHPMVDGQAKTLDWLQDRFSYGSQATNSGVNRNNAVSQDIANRFATGPQKPPRPMGFTTEFLNSQESNNNNNIIQNQRRPDSDEQPKRVGFVYDNNVDVDDNRRNRFAHEEKDPFEELHQFYIQKQFKLQQSKGLPFMLHNGQVILPESDMIDRYMQDTYPRNKNNREAESDNDEEFLDTTMSMPSSRKNSITSNGTKSVKAESGCIIS</sequence>
<dbReference type="InterPro" id="IPR044822">
    <property type="entry name" value="Myb_DNA-bind_4"/>
</dbReference>
<feature type="compositionally biased region" description="Polar residues" evidence="1">
    <location>
        <begin position="568"/>
        <end position="578"/>
    </location>
</feature>
<feature type="compositionally biased region" description="Basic and acidic residues" evidence="1">
    <location>
        <begin position="1004"/>
        <end position="1013"/>
    </location>
</feature>
<feature type="compositionally biased region" description="Low complexity" evidence="1">
    <location>
        <begin position="989"/>
        <end position="1003"/>
    </location>
</feature>
<accession>A0A7M7LKJ9</accession>
<feature type="region of interest" description="Disordered" evidence="1">
    <location>
        <begin position="828"/>
        <end position="857"/>
    </location>
</feature>
<dbReference type="OrthoDB" id="691673at2759"/>
<gene>
    <name evidence="3" type="primary">100680442</name>
</gene>
<feature type="compositionally biased region" description="Basic and acidic residues" evidence="1">
    <location>
        <begin position="841"/>
        <end position="857"/>
    </location>
</feature>
<proteinExistence type="predicted"/>
<evidence type="ECO:0000259" key="2">
    <source>
        <dbReference type="Pfam" id="PF13837"/>
    </source>
</evidence>
<dbReference type="AlphaFoldDB" id="A0A7M7LKJ9"/>
<dbReference type="Pfam" id="PF13837">
    <property type="entry name" value="Myb_DNA-bind_4"/>
    <property type="match status" value="1"/>
</dbReference>
<feature type="region of interest" description="Disordered" evidence="1">
    <location>
        <begin position="562"/>
        <end position="586"/>
    </location>
</feature>
<keyword evidence="4" id="KW-1185">Reference proteome</keyword>
<evidence type="ECO:0000313" key="3">
    <source>
        <dbReference type="EnsemblMetazoa" id="XP_003425277"/>
    </source>
</evidence>
<evidence type="ECO:0000256" key="1">
    <source>
        <dbReference type="SAM" id="MobiDB-lite"/>
    </source>
</evidence>
<dbReference type="Gene3D" id="1.10.10.60">
    <property type="entry name" value="Homeodomain-like"/>
    <property type="match status" value="1"/>
</dbReference>
<name>A0A7M7LKJ9_NASVI</name>
<feature type="compositionally biased region" description="Polar residues" evidence="1">
    <location>
        <begin position="1106"/>
        <end position="1124"/>
    </location>
</feature>
<feature type="region of interest" description="Disordered" evidence="1">
    <location>
        <begin position="988"/>
        <end position="1014"/>
    </location>
</feature>
<dbReference type="EnsemblMetazoa" id="XM_003425229">
    <property type="protein sequence ID" value="XP_003425277"/>
    <property type="gene ID" value="LOC100680442"/>
</dbReference>
<dbReference type="PANTHER" id="PTHR47595">
    <property type="entry name" value="HEAT SHOCK 70 KDA PROTEIN 14"/>
    <property type="match status" value="1"/>
</dbReference>
<evidence type="ECO:0000313" key="4">
    <source>
        <dbReference type="Proteomes" id="UP000002358"/>
    </source>
</evidence>
<organism evidence="3 4">
    <name type="scientific">Nasonia vitripennis</name>
    <name type="common">Parasitic wasp</name>
    <dbReference type="NCBI Taxonomy" id="7425"/>
    <lineage>
        <taxon>Eukaryota</taxon>
        <taxon>Metazoa</taxon>
        <taxon>Ecdysozoa</taxon>
        <taxon>Arthropoda</taxon>
        <taxon>Hexapoda</taxon>
        <taxon>Insecta</taxon>
        <taxon>Pterygota</taxon>
        <taxon>Neoptera</taxon>
        <taxon>Endopterygota</taxon>
        <taxon>Hymenoptera</taxon>
        <taxon>Apocrita</taxon>
        <taxon>Proctotrupomorpha</taxon>
        <taxon>Chalcidoidea</taxon>
        <taxon>Pteromalidae</taxon>
        <taxon>Pteromalinae</taxon>
        <taxon>Nasonia</taxon>
    </lineage>
</organism>
<dbReference type="Proteomes" id="UP000002358">
    <property type="component" value="Chromosome 5"/>
</dbReference>
<feature type="domain" description="Myb/SANT-like DNA-binding" evidence="2">
    <location>
        <begin position="47"/>
        <end position="131"/>
    </location>
</feature>